<reference evidence="2 3" key="1">
    <citation type="submission" date="2019-08" db="EMBL/GenBank/DDBJ databases">
        <title>In-depth cultivation of the pig gut microbiome towards novel bacterial diversity and tailored functional studies.</title>
        <authorList>
            <person name="Wylensek D."/>
            <person name="Hitch T.C.A."/>
            <person name="Clavel T."/>
        </authorList>
    </citation>
    <scope>NUCLEOTIDE SEQUENCE [LARGE SCALE GENOMIC DNA]</scope>
    <source>
        <strain evidence="2 3">WCA-389-WT-23D1</strain>
    </source>
</reference>
<evidence type="ECO:0000313" key="3">
    <source>
        <dbReference type="Proteomes" id="UP000429958"/>
    </source>
</evidence>
<dbReference type="InterPro" id="IPR027365">
    <property type="entry name" value="GNAT_acetyltra_YdfB-like"/>
</dbReference>
<dbReference type="SUPFAM" id="SSF55729">
    <property type="entry name" value="Acyl-CoA N-acyltransferases (Nat)"/>
    <property type="match status" value="1"/>
</dbReference>
<feature type="domain" description="N-acetyltransferase" evidence="1">
    <location>
        <begin position="126"/>
        <end position="256"/>
    </location>
</feature>
<protein>
    <submittedName>
        <fullName evidence="2">GNAT family N-acetyltransferase</fullName>
    </submittedName>
</protein>
<proteinExistence type="predicted"/>
<accession>A0A7X2NNM8</accession>
<dbReference type="Proteomes" id="UP000429958">
    <property type="component" value="Unassembled WGS sequence"/>
</dbReference>
<dbReference type="PANTHER" id="PTHR31143">
    <property type="match status" value="1"/>
</dbReference>
<keyword evidence="2" id="KW-0808">Transferase</keyword>
<organism evidence="2 3">
    <name type="scientific">Clostridium porci</name>
    <dbReference type="NCBI Taxonomy" id="2605778"/>
    <lineage>
        <taxon>Bacteria</taxon>
        <taxon>Bacillati</taxon>
        <taxon>Bacillota</taxon>
        <taxon>Clostridia</taxon>
        <taxon>Eubacteriales</taxon>
        <taxon>Clostridiaceae</taxon>
        <taxon>Clostridium</taxon>
    </lineage>
</organism>
<dbReference type="Gene3D" id="3.40.630.30">
    <property type="match status" value="1"/>
</dbReference>
<dbReference type="RefSeq" id="WP_154473660.1">
    <property type="nucleotide sequence ID" value="NZ_DBEWUL010000050.1"/>
</dbReference>
<keyword evidence="3" id="KW-1185">Reference proteome</keyword>
<evidence type="ECO:0000313" key="2">
    <source>
        <dbReference type="EMBL" id="MSS38220.1"/>
    </source>
</evidence>
<dbReference type="Gene3D" id="3.40.630.110">
    <property type="entry name" value="GNAT acetyltransferase-like"/>
    <property type="match status" value="1"/>
</dbReference>
<sequence length="256" mass="29396">MVYEMKETKKLAPLFENWQETLIWSCLDGSMGKAFVTDCDTPKSARIITADFSFFAGRAERELVAFRPSQVTGTVSILVPENWKWERIIEEIYGSEAEKITRYATKKEPDVFDREYLESLARGLTDKQYEIKKIDRALYNRILSQEWSRDLCAQFRDYKDYERRGLGFAALWKGQTVAGASSYTVYRGGIEIEIDTREDFRRRGLAAACSARLITECLDRGIYPSWDAHTPVSLALARKLGYSFDKAYTAYQITGG</sequence>
<dbReference type="InterPro" id="IPR000182">
    <property type="entry name" value="GNAT_dom"/>
</dbReference>
<dbReference type="InterPro" id="IPR042573">
    <property type="entry name" value="GNAT_acetyltra_N"/>
</dbReference>
<dbReference type="EMBL" id="VUMD01000020">
    <property type="protein sequence ID" value="MSS38220.1"/>
    <property type="molecule type" value="Genomic_DNA"/>
</dbReference>
<dbReference type="AlphaFoldDB" id="A0A7X2NNM8"/>
<dbReference type="PROSITE" id="PS51186">
    <property type="entry name" value="GNAT"/>
    <property type="match status" value="1"/>
</dbReference>
<dbReference type="PANTHER" id="PTHR31143:SF2">
    <property type="entry name" value="FR47-LIKE DOMAIN-CONTAINING PROTEIN-RELATED"/>
    <property type="match status" value="1"/>
</dbReference>
<comment type="caution">
    <text evidence="2">The sequence shown here is derived from an EMBL/GenBank/DDBJ whole genome shotgun (WGS) entry which is preliminary data.</text>
</comment>
<gene>
    <name evidence="2" type="ORF">FYJ39_17190</name>
</gene>
<name>A0A7X2NNM8_9CLOT</name>
<dbReference type="GO" id="GO:0016747">
    <property type="term" value="F:acyltransferase activity, transferring groups other than amino-acyl groups"/>
    <property type="evidence" value="ECO:0007669"/>
    <property type="project" value="InterPro"/>
</dbReference>
<dbReference type="InterPro" id="IPR016181">
    <property type="entry name" value="Acyl_CoA_acyltransferase"/>
</dbReference>
<dbReference type="Pfam" id="PF12746">
    <property type="entry name" value="GNAT_acetyltran"/>
    <property type="match status" value="1"/>
</dbReference>
<evidence type="ECO:0000259" key="1">
    <source>
        <dbReference type="PROSITE" id="PS51186"/>
    </source>
</evidence>